<dbReference type="Gene3D" id="3.90.470.20">
    <property type="entry name" value="4'-phosphopantetheinyl transferase domain"/>
    <property type="match status" value="1"/>
</dbReference>
<keyword evidence="3 10" id="KW-0479">Metal-binding</keyword>
<comment type="similarity">
    <text evidence="10">Belongs to the P-Pant transferase superfamily. AcpS family.</text>
</comment>
<keyword evidence="13" id="KW-1185">Reference proteome</keyword>
<evidence type="ECO:0000256" key="4">
    <source>
        <dbReference type="ARBA" id="ARBA00022832"/>
    </source>
</evidence>
<evidence type="ECO:0000256" key="1">
    <source>
        <dbReference type="ARBA" id="ARBA00022516"/>
    </source>
</evidence>
<feature type="domain" description="4'-phosphopantetheinyl transferase" evidence="11">
    <location>
        <begin position="4"/>
        <end position="118"/>
    </location>
</feature>
<evidence type="ECO:0000256" key="10">
    <source>
        <dbReference type="HAMAP-Rule" id="MF_00101"/>
    </source>
</evidence>
<dbReference type="GO" id="GO:0005737">
    <property type="term" value="C:cytoplasm"/>
    <property type="evidence" value="ECO:0007669"/>
    <property type="project" value="UniProtKB-SubCell"/>
</dbReference>
<name>A0AAW8B4J4_9GAMM</name>
<evidence type="ECO:0000313" key="13">
    <source>
        <dbReference type="Proteomes" id="UP001178354"/>
    </source>
</evidence>
<evidence type="ECO:0000256" key="3">
    <source>
        <dbReference type="ARBA" id="ARBA00022723"/>
    </source>
</evidence>
<keyword evidence="1 10" id="KW-0444">Lipid biosynthesis</keyword>
<gene>
    <name evidence="10 12" type="primary">acpS</name>
    <name evidence="12" type="ORF">Q8A57_09905</name>
</gene>
<protein>
    <recommendedName>
        <fullName evidence="10">Holo-[acyl-carrier-protein] synthase</fullName>
        <shortName evidence="10">Holo-ACP synthase</shortName>
        <ecNumber evidence="10">2.7.8.7</ecNumber>
    </recommendedName>
    <alternativeName>
        <fullName evidence="10">4'-phosphopantetheinyl transferase AcpS</fullName>
    </alternativeName>
</protein>
<keyword evidence="5 10" id="KW-0460">Magnesium</keyword>
<evidence type="ECO:0000256" key="2">
    <source>
        <dbReference type="ARBA" id="ARBA00022679"/>
    </source>
</evidence>
<dbReference type="GO" id="GO:0000287">
    <property type="term" value="F:magnesium ion binding"/>
    <property type="evidence" value="ECO:0007669"/>
    <property type="project" value="UniProtKB-UniRule"/>
</dbReference>
<organism evidence="12 13">
    <name type="scientific">Porticoccus litoralis</name>
    <dbReference type="NCBI Taxonomy" id="434086"/>
    <lineage>
        <taxon>Bacteria</taxon>
        <taxon>Pseudomonadati</taxon>
        <taxon>Pseudomonadota</taxon>
        <taxon>Gammaproteobacteria</taxon>
        <taxon>Cellvibrionales</taxon>
        <taxon>Porticoccaceae</taxon>
        <taxon>Porticoccus</taxon>
    </lineage>
</organism>
<comment type="catalytic activity">
    <reaction evidence="8 10">
        <text>apo-[ACP] + CoA = holo-[ACP] + adenosine 3',5'-bisphosphate + H(+)</text>
        <dbReference type="Rhea" id="RHEA:12068"/>
        <dbReference type="Rhea" id="RHEA-COMP:9685"/>
        <dbReference type="Rhea" id="RHEA-COMP:9690"/>
        <dbReference type="ChEBI" id="CHEBI:15378"/>
        <dbReference type="ChEBI" id="CHEBI:29999"/>
        <dbReference type="ChEBI" id="CHEBI:57287"/>
        <dbReference type="ChEBI" id="CHEBI:58343"/>
        <dbReference type="ChEBI" id="CHEBI:64479"/>
        <dbReference type="EC" id="2.7.8.7"/>
    </reaction>
</comment>
<comment type="subcellular location">
    <subcellularLocation>
        <location evidence="10">Cytoplasm</location>
    </subcellularLocation>
</comment>
<keyword evidence="4 10" id="KW-0276">Fatty acid metabolism</keyword>
<dbReference type="RefSeq" id="WP_305170947.1">
    <property type="nucleotide sequence ID" value="NZ_JAUUUU010000006.1"/>
</dbReference>
<keyword evidence="6 10" id="KW-0443">Lipid metabolism</keyword>
<dbReference type="NCBIfam" id="TIGR00516">
    <property type="entry name" value="acpS"/>
    <property type="match status" value="1"/>
</dbReference>
<dbReference type="GO" id="GO:0008897">
    <property type="term" value="F:holo-[acyl-carrier-protein] synthase activity"/>
    <property type="evidence" value="ECO:0007669"/>
    <property type="project" value="UniProtKB-UniRule"/>
</dbReference>
<dbReference type="InterPro" id="IPR004568">
    <property type="entry name" value="Ppantetheine-prot_Trfase_dom"/>
</dbReference>
<dbReference type="HAMAP" id="MF_00101">
    <property type="entry name" value="AcpS"/>
    <property type="match status" value="1"/>
</dbReference>
<evidence type="ECO:0000256" key="8">
    <source>
        <dbReference type="ARBA" id="ARBA00050875"/>
    </source>
</evidence>
<feature type="binding site" evidence="10">
    <location>
        <position position="8"/>
    </location>
    <ligand>
        <name>Mg(2+)</name>
        <dbReference type="ChEBI" id="CHEBI:18420"/>
    </ligand>
</feature>
<reference evidence="12" key="1">
    <citation type="journal article" date="2010" name="Int. J. Syst. Evol. Microbiol.">
        <title>Porticoccus litoralis gen. nov., sp. nov., a gammaproteobacterium isolated from the Yellow Sea.</title>
        <authorList>
            <person name="Oh H.M."/>
            <person name="Kim H."/>
            <person name="Kim K.M."/>
            <person name="Min G.S."/>
            <person name="Cho J.C."/>
        </authorList>
    </citation>
    <scope>NUCLEOTIDE SEQUENCE</scope>
    <source>
        <strain evidence="12">DSM 25064</strain>
    </source>
</reference>
<dbReference type="Pfam" id="PF01648">
    <property type="entry name" value="ACPS"/>
    <property type="match status" value="1"/>
</dbReference>
<sequence>MIIAVGTDIVEIARIEKALQQHGRKFAERILCPGELIRFDEAAQSAAYLAKRFAAKEALAKALGTGIGAVSWQDMETENTAKGRPQFRLSATAQQVMSDLGADEALLSLSDEQHYAIAFVVLSKRI</sequence>
<feature type="binding site" evidence="10">
    <location>
        <position position="57"/>
    </location>
    <ligand>
        <name>Mg(2+)</name>
        <dbReference type="ChEBI" id="CHEBI:18420"/>
    </ligand>
</feature>
<comment type="function">
    <text evidence="10">Transfers the 4'-phosphopantetheine moiety from coenzyme A to a Ser of acyl-carrier-protein.</text>
</comment>
<evidence type="ECO:0000256" key="9">
    <source>
        <dbReference type="ARBA" id="ARBA00054726"/>
    </source>
</evidence>
<dbReference type="InterPro" id="IPR002582">
    <property type="entry name" value="ACPS"/>
</dbReference>
<dbReference type="FunFam" id="3.90.470.20:FF:000001">
    <property type="entry name" value="Holo-[acyl-carrier-protein] synthase"/>
    <property type="match status" value="1"/>
</dbReference>
<dbReference type="Proteomes" id="UP001178354">
    <property type="component" value="Unassembled WGS sequence"/>
</dbReference>
<comment type="function">
    <text evidence="9">Transfers the 4'-phosphopantetheine moiety from coenzyme A to the 'Ser-36' of acyl-carrier-protein.</text>
</comment>
<dbReference type="InterPro" id="IPR037143">
    <property type="entry name" value="4-PPantetheinyl_Trfase_dom_sf"/>
</dbReference>
<dbReference type="InterPro" id="IPR008278">
    <property type="entry name" value="4-PPantetheinyl_Trfase_dom"/>
</dbReference>
<keyword evidence="10" id="KW-0963">Cytoplasm</keyword>
<evidence type="ECO:0000256" key="5">
    <source>
        <dbReference type="ARBA" id="ARBA00022842"/>
    </source>
</evidence>
<comment type="cofactor">
    <cofactor evidence="10">
        <name>Mg(2+)</name>
        <dbReference type="ChEBI" id="CHEBI:18420"/>
    </cofactor>
</comment>
<dbReference type="GO" id="GO:0006633">
    <property type="term" value="P:fatty acid biosynthetic process"/>
    <property type="evidence" value="ECO:0007669"/>
    <property type="project" value="UniProtKB-UniRule"/>
</dbReference>
<evidence type="ECO:0000259" key="11">
    <source>
        <dbReference type="Pfam" id="PF01648"/>
    </source>
</evidence>
<keyword evidence="2 10" id="KW-0808">Transferase</keyword>
<proteinExistence type="inferred from homology"/>
<comment type="caution">
    <text evidence="12">The sequence shown here is derived from an EMBL/GenBank/DDBJ whole genome shotgun (WGS) entry which is preliminary data.</text>
</comment>
<evidence type="ECO:0000256" key="7">
    <source>
        <dbReference type="ARBA" id="ARBA00023160"/>
    </source>
</evidence>
<keyword evidence="7 10" id="KW-0275">Fatty acid biosynthesis</keyword>
<dbReference type="EMBL" id="JAUUUU010000006">
    <property type="protein sequence ID" value="MDP1521283.1"/>
    <property type="molecule type" value="Genomic_DNA"/>
</dbReference>
<reference evidence="12" key="2">
    <citation type="submission" date="2023-08" db="EMBL/GenBank/DDBJ databases">
        <authorList>
            <person name="Luo J."/>
        </authorList>
    </citation>
    <scope>NUCLEOTIDE SEQUENCE</scope>
    <source>
        <strain evidence="12">DSM 25064</strain>
    </source>
</reference>
<dbReference type="EC" id="2.7.8.7" evidence="10"/>
<dbReference type="AlphaFoldDB" id="A0AAW8B4J4"/>
<dbReference type="SUPFAM" id="SSF56214">
    <property type="entry name" value="4'-phosphopantetheinyl transferase"/>
    <property type="match status" value="1"/>
</dbReference>
<evidence type="ECO:0000256" key="6">
    <source>
        <dbReference type="ARBA" id="ARBA00023098"/>
    </source>
</evidence>
<evidence type="ECO:0000313" key="12">
    <source>
        <dbReference type="EMBL" id="MDP1521283.1"/>
    </source>
</evidence>
<dbReference type="NCBIfam" id="TIGR00556">
    <property type="entry name" value="pantethn_trn"/>
    <property type="match status" value="1"/>
</dbReference>
<accession>A0AAW8B4J4</accession>